<reference evidence="2" key="3">
    <citation type="submission" date="2015-04" db="UniProtKB">
        <authorList>
            <consortium name="EnsemblPlants"/>
        </authorList>
    </citation>
    <scope>IDENTIFICATION</scope>
    <source>
        <strain evidence="2">cv. Jemalong A17</strain>
    </source>
</reference>
<dbReference type="EMBL" id="CM001219">
    <property type="protein sequence ID" value="KEH33852.1"/>
    <property type="molecule type" value="Genomic_DNA"/>
</dbReference>
<evidence type="ECO:0000313" key="3">
    <source>
        <dbReference type="Proteomes" id="UP000002051"/>
    </source>
</evidence>
<protein>
    <submittedName>
        <fullName evidence="1 2">Uncharacterized protein</fullName>
    </submittedName>
</protein>
<accession>A0A072UWB8</accession>
<sequence>MLRIDTTIVAFLPDLGRYLPVPWKRKEVKSIDHLFWMDLTDYWKVRMITFLKCIDIKTWKAVIKGCDHPCVKDKDGKDTSELKPEEECDGRMKEYEENITDGEPQSKEVVVLDGVVPIFQNFMNTNFSQ</sequence>
<reference evidence="1 3" key="1">
    <citation type="journal article" date="2011" name="Nature">
        <title>The Medicago genome provides insight into the evolution of rhizobial symbioses.</title>
        <authorList>
            <person name="Young N.D."/>
            <person name="Debelle F."/>
            <person name="Oldroyd G.E."/>
            <person name="Geurts R."/>
            <person name="Cannon S.B."/>
            <person name="Udvardi M.K."/>
            <person name="Benedito V.A."/>
            <person name="Mayer K.F."/>
            <person name="Gouzy J."/>
            <person name="Schoof H."/>
            <person name="Van de Peer Y."/>
            <person name="Proost S."/>
            <person name="Cook D.R."/>
            <person name="Meyers B.C."/>
            <person name="Spannagl M."/>
            <person name="Cheung F."/>
            <person name="De Mita S."/>
            <person name="Krishnakumar V."/>
            <person name="Gundlach H."/>
            <person name="Zhou S."/>
            <person name="Mudge J."/>
            <person name="Bharti A.K."/>
            <person name="Murray J.D."/>
            <person name="Naoumkina M.A."/>
            <person name="Rosen B."/>
            <person name="Silverstein K.A."/>
            <person name="Tang H."/>
            <person name="Rombauts S."/>
            <person name="Zhao P.X."/>
            <person name="Zhou P."/>
            <person name="Barbe V."/>
            <person name="Bardou P."/>
            <person name="Bechner M."/>
            <person name="Bellec A."/>
            <person name="Berger A."/>
            <person name="Berges H."/>
            <person name="Bidwell S."/>
            <person name="Bisseling T."/>
            <person name="Choisne N."/>
            <person name="Couloux A."/>
            <person name="Denny R."/>
            <person name="Deshpande S."/>
            <person name="Dai X."/>
            <person name="Doyle J.J."/>
            <person name="Dudez A.M."/>
            <person name="Farmer A.D."/>
            <person name="Fouteau S."/>
            <person name="Franken C."/>
            <person name="Gibelin C."/>
            <person name="Gish J."/>
            <person name="Goldstein S."/>
            <person name="Gonzalez A.J."/>
            <person name="Green P.J."/>
            <person name="Hallab A."/>
            <person name="Hartog M."/>
            <person name="Hua A."/>
            <person name="Humphray S.J."/>
            <person name="Jeong D.H."/>
            <person name="Jing Y."/>
            <person name="Jocker A."/>
            <person name="Kenton S.M."/>
            <person name="Kim D.J."/>
            <person name="Klee K."/>
            <person name="Lai H."/>
            <person name="Lang C."/>
            <person name="Lin S."/>
            <person name="Macmil S.L."/>
            <person name="Magdelenat G."/>
            <person name="Matthews L."/>
            <person name="McCorrison J."/>
            <person name="Monaghan E.L."/>
            <person name="Mun J.H."/>
            <person name="Najar F.Z."/>
            <person name="Nicholson C."/>
            <person name="Noirot C."/>
            <person name="O'Bleness M."/>
            <person name="Paule C.R."/>
            <person name="Poulain J."/>
            <person name="Prion F."/>
            <person name="Qin B."/>
            <person name="Qu C."/>
            <person name="Retzel E.F."/>
            <person name="Riddle C."/>
            <person name="Sallet E."/>
            <person name="Samain S."/>
            <person name="Samson N."/>
            <person name="Sanders I."/>
            <person name="Saurat O."/>
            <person name="Scarpelli C."/>
            <person name="Schiex T."/>
            <person name="Segurens B."/>
            <person name="Severin A.J."/>
            <person name="Sherrier D.J."/>
            <person name="Shi R."/>
            <person name="Sims S."/>
            <person name="Singer S.R."/>
            <person name="Sinharoy S."/>
            <person name="Sterck L."/>
            <person name="Viollet A."/>
            <person name="Wang B.B."/>
            <person name="Wang K."/>
            <person name="Wang M."/>
            <person name="Wang X."/>
            <person name="Warfsmann J."/>
            <person name="Weissenbach J."/>
            <person name="White D.D."/>
            <person name="White J.D."/>
            <person name="Wiley G.B."/>
            <person name="Wincker P."/>
            <person name="Xing Y."/>
            <person name="Yang L."/>
            <person name="Yao Z."/>
            <person name="Ying F."/>
            <person name="Zhai J."/>
            <person name="Zhou L."/>
            <person name="Zuber A."/>
            <person name="Denarie J."/>
            <person name="Dixon R.A."/>
            <person name="May G.D."/>
            <person name="Schwartz D.C."/>
            <person name="Rogers J."/>
            <person name="Quetier F."/>
            <person name="Town C.D."/>
            <person name="Roe B.A."/>
        </authorList>
    </citation>
    <scope>NUCLEOTIDE SEQUENCE [LARGE SCALE GENOMIC DNA]</scope>
    <source>
        <strain evidence="1">A17</strain>
        <strain evidence="2 3">cv. Jemalong A17</strain>
    </source>
</reference>
<evidence type="ECO:0000313" key="1">
    <source>
        <dbReference type="EMBL" id="KEH33852.1"/>
    </source>
</evidence>
<organism evidence="1 3">
    <name type="scientific">Medicago truncatula</name>
    <name type="common">Barrel medic</name>
    <name type="synonym">Medicago tribuloides</name>
    <dbReference type="NCBI Taxonomy" id="3880"/>
    <lineage>
        <taxon>Eukaryota</taxon>
        <taxon>Viridiplantae</taxon>
        <taxon>Streptophyta</taxon>
        <taxon>Embryophyta</taxon>
        <taxon>Tracheophyta</taxon>
        <taxon>Spermatophyta</taxon>
        <taxon>Magnoliopsida</taxon>
        <taxon>eudicotyledons</taxon>
        <taxon>Gunneridae</taxon>
        <taxon>Pentapetalae</taxon>
        <taxon>rosids</taxon>
        <taxon>fabids</taxon>
        <taxon>Fabales</taxon>
        <taxon>Fabaceae</taxon>
        <taxon>Papilionoideae</taxon>
        <taxon>50 kb inversion clade</taxon>
        <taxon>NPAAA clade</taxon>
        <taxon>Hologalegina</taxon>
        <taxon>IRL clade</taxon>
        <taxon>Trifolieae</taxon>
        <taxon>Medicago</taxon>
    </lineage>
</organism>
<keyword evidence="3" id="KW-1185">Reference proteome</keyword>
<gene>
    <name evidence="1" type="ordered locus">MTR_3g052880</name>
</gene>
<reference evidence="1 3" key="2">
    <citation type="journal article" date="2014" name="BMC Genomics">
        <title>An improved genome release (version Mt4.0) for the model legume Medicago truncatula.</title>
        <authorList>
            <person name="Tang H."/>
            <person name="Krishnakumar V."/>
            <person name="Bidwell S."/>
            <person name="Rosen B."/>
            <person name="Chan A."/>
            <person name="Zhou S."/>
            <person name="Gentzbittel L."/>
            <person name="Childs K.L."/>
            <person name="Yandell M."/>
            <person name="Gundlach H."/>
            <person name="Mayer K.F."/>
            <person name="Schwartz D.C."/>
            <person name="Town C.D."/>
        </authorList>
    </citation>
    <scope>GENOME REANNOTATION</scope>
    <source>
        <strain evidence="1">A17</strain>
        <strain evidence="2 3">cv. Jemalong A17</strain>
    </source>
</reference>
<evidence type="ECO:0000313" key="2">
    <source>
        <dbReference type="EnsemblPlants" id="KEH33852"/>
    </source>
</evidence>
<dbReference type="HOGENOM" id="CLU_1951982_0_0_1"/>
<dbReference type="EnsemblPlants" id="KEH33852">
    <property type="protein sequence ID" value="KEH33852"/>
    <property type="gene ID" value="MTR_3g052880"/>
</dbReference>
<name>A0A072UWB8_MEDTR</name>
<dbReference type="Proteomes" id="UP000002051">
    <property type="component" value="Chromosome 3"/>
</dbReference>
<proteinExistence type="predicted"/>
<dbReference type="AlphaFoldDB" id="A0A072UWB8"/>